<sequence length="147" mass="16757">MTGIKSITMAALMISGLCGCTVMQLRNEVKTDEVRLAGKEDELKIEEERQAQLQQEIEQLKSDLATRQMSLDDLKSRLTQLQRANDATPAQTKAQQDEKRDRAAKLLKHQKEVIAIERSGASLEEKQKRLQFLKEEIRKSLSLLLHT</sequence>
<dbReference type="Proteomes" id="UP000198620">
    <property type="component" value="Unassembled WGS sequence"/>
</dbReference>
<keyword evidence="1" id="KW-0175">Coiled coil</keyword>
<dbReference type="RefSeq" id="WP_090828570.1">
    <property type="nucleotide sequence ID" value="NZ_FOBH01000005.1"/>
</dbReference>
<feature type="region of interest" description="Disordered" evidence="2">
    <location>
        <begin position="80"/>
        <end position="102"/>
    </location>
</feature>
<reference evidence="3 4" key="1">
    <citation type="submission" date="2016-10" db="EMBL/GenBank/DDBJ databases">
        <authorList>
            <person name="de Groot N.N."/>
        </authorList>
    </citation>
    <scope>NUCLEOTIDE SEQUENCE [LARGE SCALE GENOMIC DNA]</scope>
    <source>
        <strain evidence="3 4">Nv1</strain>
    </source>
</reference>
<organism evidence="3 4">
    <name type="scientific">Nitrosovibrio tenuis</name>
    <dbReference type="NCBI Taxonomy" id="1233"/>
    <lineage>
        <taxon>Bacteria</taxon>
        <taxon>Pseudomonadati</taxon>
        <taxon>Pseudomonadota</taxon>
        <taxon>Betaproteobacteria</taxon>
        <taxon>Nitrosomonadales</taxon>
        <taxon>Nitrosomonadaceae</taxon>
        <taxon>Nitrosovibrio</taxon>
    </lineage>
</organism>
<proteinExistence type="predicted"/>
<keyword evidence="4" id="KW-1185">Reference proteome</keyword>
<dbReference type="PROSITE" id="PS51257">
    <property type="entry name" value="PROKAR_LIPOPROTEIN"/>
    <property type="match status" value="1"/>
</dbReference>
<dbReference type="STRING" id="1233.SAMN05216387_105114"/>
<dbReference type="OrthoDB" id="8564256at2"/>
<evidence type="ECO:0000313" key="3">
    <source>
        <dbReference type="EMBL" id="SEL11481.1"/>
    </source>
</evidence>
<evidence type="ECO:0000256" key="2">
    <source>
        <dbReference type="SAM" id="MobiDB-lite"/>
    </source>
</evidence>
<feature type="coiled-coil region" evidence="1">
    <location>
        <begin position="116"/>
        <end position="143"/>
    </location>
</feature>
<name>A0A1H7MK46_9PROT</name>
<accession>A0A1H7MK46</accession>
<evidence type="ECO:0000313" key="4">
    <source>
        <dbReference type="Proteomes" id="UP000198620"/>
    </source>
</evidence>
<dbReference type="AlphaFoldDB" id="A0A1H7MK46"/>
<evidence type="ECO:0008006" key="5">
    <source>
        <dbReference type="Google" id="ProtNLM"/>
    </source>
</evidence>
<evidence type="ECO:0000256" key="1">
    <source>
        <dbReference type="SAM" id="Coils"/>
    </source>
</evidence>
<feature type="coiled-coil region" evidence="1">
    <location>
        <begin position="22"/>
        <end position="77"/>
    </location>
</feature>
<feature type="compositionally biased region" description="Polar residues" evidence="2">
    <location>
        <begin position="80"/>
        <end position="94"/>
    </location>
</feature>
<gene>
    <name evidence="3" type="ORF">SAMN05216387_105114</name>
</gene>
<protein>
    <recommendedName>
        <fullName evidence="5">Lipoprotein</fullName>
    </recommendedName>
</protein>
<dbReference type="EMBL" id="FOBH01000005">
    <property type="protein sequence ID" value="SEL11481.1"/>
    <property type="molecule type" value="Genomic_DNA"/>
</dbReference>